<dbReference type="OMA" id="EICPARN"/>
<evidence type="ECO:0000313" key="2">
    <source>
        <dbReference type="Proteomes" id="UP000053097"/>
    </source>
</evidence>
<organism evidence="1 2">
    <name type="scientific">Ooceraea biroi</name>
    <name type="common">Clonal raider ant</name>
    <name type="synonym">Cerapachys biroi</name>
    <dbReference type="NCBI Taxonomy" id="2015173"/>
    <lineage>
        <taxon>Eukaryota</taxon>
        <taxon>Metazoa</taxon>
        <taxon>Ecdysozoa</taxon>
        <taxon>Arthropoda</taxon>
        <taxon>Hexapoda</taxon>
        <taxon>Insecta</taxon>
        <taxon>Pterygota</taxon>
        <taxon>Neoptera</taxon>
        <taxon>Endopterygota</taxon>
        <taxon>Hymenoptera</taxon>
        <taxon>Apocrita</taxon>
        <taxon>Aculeata</taxon>
        <taxon>Formicoidea</taxon>
        <taxon>Formicidae</taxon>
        <taxon>Dorylinae</taxon>
        <taxon>Ooceraea</taxon>
    </lineage>
</organism>
<reference evidence="1 2" key="1">
    <citation type="journal article" date="2014" name="Curr. Biol.">
        <title>The genome of the clonal raider ant Cerapachys biroi.</title>
        <authorList>
            <person name="Oxley P.R."/>
            <person name="Ji L."/>
            <person name="Fetter-Pruneda I."/>
            <person name="McKenzie S.K."/>
            <person name="Li C."/>
            <person name="Hu H."/>
            <person name="Zhang G."/>
            <person name="Kronauer D.J."/>
        </authorList>
    </citation>
    <scope>NUCLEOTIDE SEQUENCE [LARGE SCALE GENOMIC DNA]</scope>
</reference>
<keyword evidence="2" id="KW-1185">Reference proteome</keyword>
<dbReference type="EMBL" id="KK107139">
    <property type="protein sequence ID" value="EZA57630.1"/>
    <property type="molecule type" value="Genomic_DNA"/>
</dbReference>
<gene>
    <name evidence="1" type="ORF">X777_00730</name>
</gene>
<dbReference type="AlphaFoldDB" id="A0A026WNQ7"/>
<proteinExistence type="predicted"/>
<name>A0A026WNQ7_OOCBI</name>
<dbReference type="OrthoDB" id="7554612at2759"/>
<protein>
    <submittedName>
        <fullName evidence="1">Uncharacterized protein</fullName>
    </submittedName>
</protein>
<sequence length="130" mass="13739">MKFAIKLVDLGIESVRIKRAITGATIVEVPGPETQSKADALSGRITTALQSMKVTIARPIKKAELRVKGLENSLTLTEVRECLARVGGCPPEAIDLGPIKTGPDGMGVGLGRPAAHRLGGPSYVRSKKRV</sequence>
<accession>A0A026WNQ7</accession>
<dbReference type="Proteomes" id="UP000053097">
    <property type="component" value="Unassembled WGS sequence"/>
</dbReference>
<evidence type="ECO:0000313" key="1">
    <source>
        <dbReference type="EMBL" id="EZA57630.1"/>
    </source>
</evidence>